<keyword evidence="6 9" id="KW-1133">Transmembrane helix</keyword>
<comment type="domain">
    <text evidence="9">The C-terminal helices form a flat, hydrophobic surface that is probably tightly associated with the cytosolic surface of the endoplasmic reticulum membrane.</text>
</comment>
<reference evidence="10" key="1">
    <citation type="submission" date="2025-08" db="UniProtKB">
        <authorList>
            <consortium name="Ensembl"/>
        </authorList>
    </citation>
    <scope>IDENTIFICATION</scope>
</reference>
<dbReference type="OMA" id="WANVSAT"/>
<comment type="similarity">
    <text evidence="2 9">Belongs to the ERG2 family.</text>
</comment>
<keyword evidence="4 9" id="KW-0812">Transmembrane</keyword>
<dbReference type="GO" id="GO:0005789">
    <property type="term" value="C:endoplasmic reticulum membrane"/>
    <property type="evidence" value="ECO:0007669"/>
    <property type="project" value="UniProtKB-SubCell"/>
</dbReference>
<evidence type="ECO:0000256" key="5">
    <source>
        <dbReference type="ARBA" id="ARBA00022824"/>
    </source>
</evidence>
<dbReference type="GO" id="GO:0005640">
    <property type="term" value="C:nuclear outer membrane"/>
    <property type="evidence" value="ECO:0007669"/>
    <property type="project" value="UniProtKB-SubCell"/>
</dbReference>
<dbReference type="PROSITE" id="PS51257">
    <property type="entry name" value="PROKAR_LIPOPROTEIN"/>
    <property type="match status" value="1"/>
</dbReference>
<evidence type="ECO:0000256" key="3">
    <source>
        <dbReference type="ARBA" id="ARBA00020208"/>
    </source>
</evidence>
<keyword evidence="9" id="KW-0539">Nucleus</keyword>
<protein>
    <recommendedName>
        <fullName evidence="3 9">Sigma non-opioid intracellular receptor 1</fullName>
    </recommendedName>
    <alternativeName>
        <fullName evidence="8 9">Sigma 1-type opioid receptor</fullName>
    </alternativeName>
</protein>
<keyword evidence="9" id="KW-0675">Receptor</keyword>
<evidence type="ECO:0000256" key="2">
    <source>
        <dbReference type="ARBA" id="ARBA00007141"/>
    </source>
</evidence>
<keyword evidence="11" id="KW-1185">Reference proteome</keyword>
<evidence type="ECO:0000256" key="7">
    <source>
        <dbReference type="ARBA" id="ARBA00023136"/>
    </source>
</evidence>
<keyword evidence="5 9" id="KW-0256">Endoplasmic reticulum</keyword>
<name>A0A8C4Q414_EPTBU</name>
<dbReference type="PANTHER" id="PTHR10868:SF1">
    <property type="entry name" value="SIGMA NON-OPIOID INTRACELLULAR RECEPTOR 1"/>
    <property type="match status" value="1"/>
</dbReference>
<keyword evidence="9" id="KW-0445">Lipid transport</keyword>
<feature type="transmembrane region" description="Helical" evidence="9">
    <location>
        <begin position="12"/>
        <end position="43"/>
    </location>
</feature>
<evidence type="ECO:0000256" key="1">
    <source>
        <dbReference type="ARBA" id="ARBA00004540"/>
    </source>
</evidence>
<dbReference type="PANTHER" id="PTHR10868">
    <property type="entry name" value="SIGMA 1-TYPE OPIOID RECEPTOR-RELATED"/>
    <property type="match status" value="1"/>
</dbReference>
<evidence type="ECO:0000313" key="11">
    <source>
        <dbReference type="Proteomes" id="UP000694388"/>
    </source>
</evidence>
<keyword evidence="9" id="KW-0813">Transport</keyword>
<dbReference type="Pfam" id="PF04622">
    <property type="entry name" value="ERG2_Sigma1R"/>
    <property type="match status" value="1"/>
</dbReference>
<comment type="subunit">
    <text evidence="9">Homotrimer.</text>
</comment>
<dbReference type="GO" id="GO:0006869">
    <property type="term" value="P:lipid transport"/>
    <property type="evidence" value="ECO:0007669"/>
    <property type="project" value="UniProtKB-UniRule"/>
</dbReference>
<keyword evidence="7 9" id="KW-0472">Membrane</keyword>
<evidence type="ECO:0000256" key="4">
    <source>
        <dbReference type="ARBA" id="ARBA00022692"/>
    </source>
</evidence>
<dbReference type="GeneTree" id="ENSGT00390000012082"/>
<proteinExistence type="inferred from homology"/>
<comment type="subcellular location">
    <subcellularLocation>
        <location evidence="9">Endoplasmic reticulum membrane</location>
    </subcellularLocation>
    <subcellularLocation>
        <location evidence="9">Cytoplasmic vesicle</location>
    </subcellularLocation>
    <subcellularLocation>
        <location evidence="9">Membrane</location>
        <topology evidence="9">Single-pass membrane protein</topology>
    </subcellularLocation>
    <subcellularLocation>
        <location evidence="9">Nucleus envelope</location>
    </subcellularLocation>
    <subcellularLocation>
        <location evidence="1 9">Nucleus inner membrane</location>
    </subcellularLocation>
    <subcellularLocation>
        <location evidence="9">Nucleus outer membrane</location>
    </subcellularLocation>
</comment>
<comment type="function">
    <text evidence="9">Functions in lipid transport from the endoplasmic reticulum and is involved in a wide array of cellular functions probably through regulation of the biogenesis of lipid microdomains at the plasma membrane. Regulates calcium efflux at the endoplasmic reticulum.</text>
</comment>
<dbReference type="GO" id="GO:0031410">
    <property type="term" value="C:cytoplasmic vesicle"/>
    <property type="evidence" value="ECO:0007669"/>
    <property type="project" value="UniProtKB-SubCell"/>
</dbReference>
<keyword evidence="9" id="KW-0968">Cytoplasmic vesicle</keyword>
<evidence type="ECO:0000313" key="10">
    <source>
        <dbReference type="Ensembl" id="ENSEBUP00000009711.1"/>
    </source>
</evidence>
<dbReference type="Proteomes" id="UP000694388">
    <property type="component" value="Unplaced"/>
</dbReference>
<evidence type="ECO:0000256" key="9">
    <source>
        <dbReference type="RuleBase" id="RU368083"/>
    </source>
</evidence>
<organism evidence="10 11">
    <name type="scientific">Eptatretus burgeri</name>
    <name type="common">Inshore hagfish</name>
    <dbReference type="NCBI Taxonomy" id="7764"/>
    <lineage>
        <taxon>Eukaryota</taxon>
        <taxon>Metazoa</taxon>
        <taxon>Chordata</taxon>
        <taxon>Craniata</taxon>
        <taxon>Vertebrata</taxon>
        <taxon>Cyclostomata</taxon>
        <taxon>Myxini</taxon>
        <taxon>Myxiniformes</taxon>
        <taxon>Myxinidae</taxon>
        <taxon>Eptatretinae</taxon>
        <taxon>Eptatretus</taxon>
    </lineage>
</organism>
<sequence length="238" mass="25985">MDVAGMRVGVHGVMALGMAVLGAACLALLALSLLSACLVPLVVGWLRDRPRMFDADEVSRLARQFSGLEPGIAFQRVATELLRSHPGHILPEEQRHWVLFPGRASAHCLLHASLTEQLQLSGTALDTIAQSGRHWANVSATLVSGTVRQWKEGTMTGEVFYAGDTVWRASGEATAEQWVAGTWMVEYSHGFIPLLLLTSFAENLLTSNDLHSMFYMLRAYIRALHLESLSALQDAGFA</sequence>
<evidence type="ECO:0000256" key="6">
    <source>
        <dbReference type="ARBA" id="ARBA00022989"/>
    </source>
</evidence>
<reference evidence="10" key="2">
    <citation type="submission" date="2025-09" db="UniProtKB">
        <authorList>
            <consortium name="Ensembl"/>
        </authorList>
    </citation>
    <scope>IDENTIFICATION</scope>
</reference>
<dbReference type="GO" id="GO:0005637">
    <property type="term" value="C:nuclear inner membrane"/>
    <property type="evidence" value="ECO:0007669"/>
    <property type="project" value="UniProtKB-SubCell"/>
</dbReference>
<dbReference type="InterPro" id="IPR006716">
    <property type="entry name" value="ERG2_sigma1_rcpt-like"/>
</dbReference>
<evidence type="ECO:0000256" key="8">
    <source>
        <dbReference type="ARBA" id="ARBA00033467"/>
    </source>
</evidence>
<dbReference type="AlphaFoldDB" id="A0A8C4Q414"/>
<dbReference type="Ensembl" id="ENSEBUT00000010241.1">
    <property type="protein sequence ID" value="ENSEBUP00000009711.1"/>
    <property type="gene ID" value="ENSEBUG00000006242.1"/>
</dbReference>
<accession>A0A8C4Q414</accession>